<evidence type="ECO:0000313" key="1">
    <source>
        <dbReference type="EMBL" id="GHC43870.1"/>
    </source>
</evidence>
<name>A0A918WG93_9BACT</name>
<organism evidence="1 2">
    <name type="scientific">Roseibacillus persicicus</name>
    <dbReference type="NCBI Taxonomy" id="454148"/>
    <lineage>
        <taxon>Bacteria</taxon>
        <taxon>Pseudomonadati</taxon>
        <taxon>Verrucomicrobiota</taxon>
        <taxon>Verrucomicrobiia</taxon>
        <taxon>Verrucomicrobiales</taxon>
        <taxon>Verrucomicrobiaceae</taxon>
        <taxon>Roseibacillus</taxon>
    </lineage>
</organism>
<dbReference type="Proteomes" id="UP000644507">
    <property type="component" value="Unassembled WGS sequence"/>
</dbReference>
<keyword evidence="2" id="KW-1185">Reference proteome</keyword>
<dbReference type="EMBL" id="BMXI01000002">
    <property type="protein sequence ID" value="GHC43870.1"/>
    <property type="molecule type" value="Genomic_DNA"/>
</dbReference>
<evidence type="ECO:0000313" key="2">
    <source>
        <dbReference type="Proteomes" id="UP000644507"/>
    </source>
</evidence>
<reference evidence="1" key="1">
    <citation type="journal article" date="2014" name="Int. J. Syst. Evol. Microbiol.">
        <title>Complete genome sequence of Corynebacterium casei LMG S-19264T (=DSM 44701T), isolated from a smear-ripened cheese.</title>
        <authorList>
            <consortium name="US DOE Joint Genome Institute (JGI-PGF)"/>
            <person name="Walter F."/>
            <person name="Albersmeier A."/>
            <person name="Kalinowski J."/>
            <person name="Ruckert C."/>
        </authorList>
    </citation>
    <scope>NUCLEOTIDE SEQUENCE</scope>
    <source>
        <strain evidence="1">KCTC 12988</strain>
    </source>
</reference>
<proteinExistence type="predicted"/>
<dbReference type="RefSeq" id="WP_189567277.1">
    <property type="nucleotide sequence ID" value="NZ_BMXI01000002.1"/>
</dbReference>
<dbReference type="AlphaFoldDB" id="A0A918WG93"/>
<reference evidence="1" key="2">
    <citation type="submission" date="2020-09" db="EMBL/GenBank/DDBJ databases">
        <authorList>
            <person name="Sun Q."/>
            <person name="Kim S."/>
        </authorList>
    </citation>
    <scope>NUCLEOTIDE SEQUENCE</scope>
    <source>
        <strain evidence="1">KCTC 12988</strain>
    </source>
</reference>
<accession>A0A918WG93</accession>
<protein>
    <submittedName>
        <fullName evidence="1">Uncharacterized protein</fullName>
    </submittedName>
</protein>
<comment type="caution">
    <text evidence="1">The sequence shown here is derived from an EMBL/GenBank/DDBJ whole genome shotgun (WGS) entry which is preliminary data.</text>
</comment>
<sequence length="267" mass="29485">MERFTLAIVLIVLGAGFLPAQEREVPARTLRILAVGDSPPFRQEIRNGIRYELPPPEGSVPPIRVQAAILDAEGAEQKSEYEIDNPDEPGLRLRLNNVTSRLTVPGAALSVTLLDDGTSWHQFQLPEGGDYLLVLFRDPQLKSWGKARSILVPDGGSSFGAGDMRFINVGPVNTAFTIGDRERFELAAGKVLFQTLGVSQGTPAQVMYQDPKRGWQRLWSSALVQNRGERSTIVVYFADGEKPRRPLKLIALRERAVALSKERSTNP</sequence>
<gene>
    <name evidence="1" type="ORF">GCM10007100_06320</name>
</gene>